<accession>A0A0B4ZP46</accession>
<dbReference type="GO" id="GO:0051604">
    <property type="term" value="P:protein maturation"/>
    <property type="evidence" value="ECO:0007669"/>
    <property type="project" value="InterPro"/>
</dbReference>
<evidence type="ECO:0000256" key="4">
    <source>
        <dbReference type="HAMAP-Rule" id="MF_00213"/>
    </source>
</evidence>
<dbReference type="HAMAP" id="MF_00213">
    <property type="entry name" value="HypA_HybF"/>
    <property type="match status" value="1"/>
</dbReference>
<dbReference type="InterPro" id="IPR000688">
    <property type="entry name" value="HypA/HybF"/>
</dbReference>
<evidence type="ECO:0000256" key="2">
    <source>
        <dbReference type="ARBA" id="ARBA00022723"/>
    </source>
</evidence>
<feature type="binding site" evidence="4">
    <location>
        <position position="120"/>
    </location>
    <ligand>
        <name>Zn(2+)</name>
        <dbReference type="ChEBI" id="CHEBI:29105"/>
    </ligand>
</feature>
<keyword evidence="3 4" id="KW-0862">Zinc</keyword>
<comment type="function">
    <text evidence="4">Involved in the maturation of [NiFe] hydrogenases. Required for nickel insertion into the metal center of the hydrogenase.</text>
</comment>
<evidence type="ECO:0000256" key="1">
    <source>
        <dbReference type="ARBA" id="ARBA00022596"/>
    </source>
</evidence>
<dbReference type="Gene3D" id="3.30.2320.80">
    <property type="match status" value="1"/>
</dbReference>
<keyword evidence="1 4" id="KW-0533">Nickel</keyword>
<dbReference type="EMBL" id="KF856624">
    <property type="protein sequence ID" value="AJD76991.1"/>
    <property type="molecule type" value="Genomic_DNA"/>
</dbReference>
<proteinExistence type="inferred from homology"/>
<comment type="caution">
    <text evidence="4">Lacks conserved residue(s) required for the propagation of feature annotation.</text>
</comment>
<evidence type="ECO:0000313" key="5">
    <source>
        <dbReference type="EMBL" id="AJD76991.1"/>
    </source>
</evidence>
<feature type="binding site" evidence="4">
    <location>
        <position position="123"/>
    </location>
    <ligand>
        <name>Zn(2+)</name>
        <dbReference type="ChEBI" id="CHEBI:29105"/>
    </ligand>
</feature>
<dbReference type="NCBIfam" id="TIGR00100">
    <property type="entry name" value="hypA"/>
    <property type="match status" value="1"/>
</dbReference>
<protein>
    <recommendedName>
        <fullName evidence="4">Hydrogenase maturation factor HypA</fullName>
    </recommendedName>
</protein>
<comment type="similarity">
    <text evidence="4">Belongs to the HypA/HybF family.</text>
</comment>
<reference evidence="5" key="1">
    <citation type="journal article" date="2015" name="J. Antimicrob. Chemother.">
        <title>Integration of the blaNDM-1 carbapenemase gene into Proteus genomic island 1 (PGI1-PmPEL) in a Proteus mirabilis clinical isolate.</title>
        <authorList>
            <person name="Girlich D."/>
            <person name="Dortet L."/>
            <person name="Poirel L."/>
            <person name="Nordmann P."/>
        </authorList>
    </citation>
    <scope>NUCLEOTIDE SEQUENCE</scope>
    <source>
        <strain evidence="5">PEL</strain>
    </source>
</reference>
<dbReference type="AlphaFoldDB" id="A0A0B4ZP46"/>
<dbReference type="GO" id="GO:0016530">
    <property type="term" value="F:metallochaperone activity"/>
    <property type="evidence" value="ECO:0007669"/>
    <property type="project" value="UniProtKB-ARBA"/>
</dbReference>
<dbReference type="InterPro" id="IPR020538">
    <property type="entry name" value="Hydgase_Ni_incorp_HypA/HybF_CS"/>
</dbReference>
<dbReference type="PANTHER" id="PTHR34535">
    <property type="entry name" value="HYDROGENASE MATURATION FACTOR HYPA"/>
    <property type="match status" value="1"/>
</dbReference>
<dbReference type="FunFam" id="3.30.2320.80:FF:000001">
    <property type="entry name" value="Hydrogenase maturation factor HypA"/>
    <property type="match status" value="1"/>
</dbReference>
<organism evidence="5">
    <name type="scientific">Proteus mirabilis</name>
    <dbReference type="NCBI Taxonomy" id="584"/>
    <lineage>
        <taxon>Bacteria</taxon>
        <taxon>Pseudomonadati</taxon>
        <taxon>Pseudomonadota</taxon>
        <taxon>Gammaproteobacteria</taxon>
        <taxon>Enterobacterales</taxon>
        <taxon>Morganellaceae</taxon>
        <taxon>Proteus</taxon>
    </lineage>
</organism>
<name>A0A0B4ZP46_PROMI</name>
<dbReference type="GO" id="GO:0008270">
    <property type="term" value="F:zinc ion binding"/>
    <property type="evidence" value="ECO:0007669"/>
    <property type="project" value="UniProtKB-UniRule"/>
</dbReference>
<keyword evidence="2 4" id="KW-0479">Metal-binding</keyword>
<sequence length="160" mass="17628">MKQPGNGCNYDDAESRPDCISNTDRDGFQNQRKKIKCDAITDYDNGGRGKLSKALGAADIIREQAEQHGIARVTDVWLEVGALADVEESALHFCFDIACRDTVAQGCTLHIDVIPAQAWCWDCSREAEIMQHAGCCPHCGSERLRISEGDDLRVKSLEGE</sequence>
<feature type="binding site" evidence="4">
    <location>
        <position position="139"/>
    </location>
    <ligand>
        <name>Zn(2+)</name>
        <dbReference type="ChEBI" id="CHEBI:29105"/>
    </ligand>
</feature>
<dbReference type="NCBIfam" id="NF009046">
    <property type="entry name" value="PRK12380.1"/>
    <property type="match status" value="1"/>
</dbReference>
<evidence type="ECO:0000256" key="3">
    <source>
        <dbReference type="ARBA" id="ARBA00022833"/>
    </source>
</evidence>
<dbReference type="Pfam" id="PF01155">
    <property type="entry name" value="HypA"/>
    <property type="match status" value="1"/>
</dbReference>
<feature type="binding site" evidence="4">
    <location>
        <position position="136"/>
    </location>
    <ligand>
        <name>Zn(2+)</name>
        <dbReference type="ChEBI" id="CHEBI:29105"/>
    </ligand>
</feature>
<dbReference type="GO" id="GO:0016151">
    <property type="term" value="F:nickel cation binding"/>
    <property type="evidence" value="ECO:0007669"/>
    <property type="project" value="UniProtKB-UniRule"/>
</dbReference>
<dbReference type="PANTHER" id="PTHR34535:SF4">
    <property type="entry name" value="HYDROGENASE MATURATION FACTOR HYBF"/>
    <property type="match status" value="1"/>
</dbReference>
<dbReference type="PROSITE" id="PS01249">
    <property type="entry name" value="HYPA"/>
    <property type="match status" value="1"/>
</dbReference>
<gene>
    <name evidence="5" type="primary">hybF</name>
    <name evidence="4" type="synonym">hypA</name>
</gene>